<accession>A0A9P4X926</accession>
<dbReference type="InterPro" id="IPR038718">
    <property type="entry name" value="SNF2-like_sf"/>
</dbReference>
<evidence type="ECO:0000256" key="2">
    <source>
        <dbReference type="ARBA" id="ARBA00022801"/>
    </source>
</evidence>
<dbReference type="Pfam" id="PF00176">
    <property type="entry name" value="SNF2-rel_dom"/>
    <property type="match status" value="1"/>
</dbReference>
<evidence type="ECO:0000256" key="1">
    <source>
        <dbReference type="ARBA" id="ARBA00022741"/>
    </source>
</evidence>
<dbReference type="CDD" id="cd18008">
    <property type="entry name" value="DEXDc_SHPRH-like"/>
    <property type="match status" value="1"/>
</dbReference>
<dbReference type="PANTHER" id="PTHR45626">
    <property type="entry name" value="TRANSCRIPTION TERMINATION FACTOR 2-RELATED"/>
    <property type="match status" value="1"/>
</dbReference>
<feature type="region of interest" description="Disordered" evidence="4">
    <location>
        <begin position="1"/>
        <end position="33"/>
    </location>
</feature>
<dbReference type="Proteomes" id="UP000801864">
    <property type="component" value="Unassembled WGS sequence"/>
</dbReference>
<organism evidence="7 8">
    <name type="scientific">Trichoderma lentiforme</name>
    <dbReference type="NCBI Taxonomy" id="1567552"/>
    <lineage>
        <taxon>Eukaryota</taxon>
        <taxon>Fungi</taxon>
        <taxon>Dikarya</taxon>
        <taxon>Ascomycota</taxon>
        <taxon>Pezizomycotina</taxon>
        <taxon>Sordariomycetes</taxon>
        <taxon>Hypocreomycetidae</taxon>
        <taxon>Hypocreales</taxon>
        <taxon>Hypocreaceae</taxon>
        <taxon>Trichoderma</taxon>
    </lineage>
</organism>
<dbReference type="PROSITE" id="PS51192">
    <property type="entry name" value="HELICASE_ATP_BIND_1"/>
    <property type="match status" value="1"/>
</dbReference>
<protein>
    <submittedName>
        <fullName evidence="7">SWI/SNF-related matrix-associated actin-dependent regulator of chromatin</fullName>
    </submittedName>
</protein>
<evidence type="ECO:0000256" key="3">
    <source>
        <dbReference type="ARBA" id="ARBA00022840"/>
    </source>
</evidence>
<dbReference type="SUPFAM" id="SSF52540">
    <property type="entry name" value="P-loop containing nucleoside triphosphate hydrolases"/>
    <property type="match status" value="2"/>
</dbReference>
<dbReference type="GO" id="GO:0008094">
    <property type="term" value="F:ATP-dependent activity, acting on DNA"/>
    <property type="evidence" value="ECO:0007669"/>
    <property type="project" value="TreeGrafter"/>
</dbReference>
<evidence type="ECO:0000259" key="6">
    <source>
        <dbReference type="PROSITE" id="PS51194"/>
    </source>
</evidence>
<feature type="compositionally biased region" description="Polar residues" evidence="4">
    <location>
        <begin position="18"/>
        <end position="28"/>
    </location>
</feature>
<evidence type="ECO:0000313" key="7">
    <source>
        <dbReference type="EMBL" id="KAF3065607.1"/>
    </source>
</evidence>
<dbReference type="CDD" id="cd18793">
    <property type="entry name" value="SF2_C_SNF"/>
    <property type="match status" value="1"/>
</dbReference>
<dbReference type="EMBL" id="QLNT01000018">
    <property type="protein sequence ID" value="KAF3065607.1"/>
    <property type="molecule type" value="Genomic_DNA"/>
</dbReference>
<dbReference type="InterPro" id="IPR000330">
    <property type="entry name" value="SNF2_N"/>
</dbReference>
<dbReference type="InterPro" id="IPR001650">
    <property type="entry name" value="Helicase_C-like"/>
</dbReference>
<dbReference type="Gene3D" id="3.40.50.10810">
    <property type="entry name" value="Tandem AAA-ATPase domain"/>
    <property type="match status" value="1"/>
</dbReference>
<feature type="compositionally biased region" description="Basic and acidic residues" evidence="4">
    <location>
        <begin position="1"/>
        <end position="17"/>
    </location>
</feature>
<dbReference type="GO" id="GO:0005634">
    <property type="term" value="C:nucleus"/>
    <property type="evidence" value="ECO:0007669"/>
    <property type="project" value="TreeGrafter"/>
</dbReference>
<gene>
    <name evidence="7" type="ORF">CFAM422_009660</name>
</gene>
<dbReference type="InterPro" id="IPR014001">
    <property type="entry name" value="Helicase_ATP-bd"/>
</dbReference>
<evidence type="ECO:0000256" key="4">
    <source>
        <dbReference type="SAM" id="MobiDB-lite"/>
    </source>
</evidence>
<evidence type="ECO:0000259" key="5">
    <source>
        <dbReference type="PROSITE" id="PS51192"/>
    </source>
</evidence>
<dbReference type="GO" id="GO:0006281">
    <property type="term" value="P:DNA repair"/>
    <property type="evidence" value="ECO:0007669"/>
    <property type="project" value="TreeGrafter"/>
</dbReference>
<dbReference type="Gene3D" id="3.40.50.300">
    <property type="entry name" value="P-loop containing nucleotide triphosphate hydrolases"/>
    <property type="match status" value="1"/>
</dbReference>
<dbReference type="GO" id="GO:0005524">
    <property type="term" value="F:ATP binding"/>
    <property type="evidence" value="ECO:0007669"/>
    <property type="project" value="UniProtKB-KW"/>
</dbReference>
<proteinExistence type="predicted"/>
<keyword evidence="8" id="KW-1185">Reference proteome</keyword>
<dbReference type="PANTHER" id="PTHR45626:SF22">
    <property type="entry name" value="DNA REPAIR PROTEIN RAD5"/>
    <property type="match status" value="1"/>
</dbReference>
<reference evidence="7 8" key="1">
    <citation type="submission" date="2018-06" db="EMBL/GenBank/DDBJ databases">
        <title>Genome analysis of cellulolytic fungus Trichoderma lentiforme CFAM-422.</title>
        <authorList>
            <person name="Steindorff A.S."/>
            <person name="Formighieri E.F."/>
            <person name="Midorikawa G.E.O."/>
            <person name="Tamietti M.S."/>
            <person name="Ramos E.Z."/>
            <person name="Silva A.S."/>
            <person name="Bon E.P.S."/>
            <person name="Mendes T.D."/>
            <person name="Damaso M.C.T."/>
            <person name="Favaro L.C.L."/>
        </authorList>
    </citation>
    <scope>NUCLEOTIDE SEQUENCE [LARGE SCALE GENOMIC DNA]</scope>
    <source>
        <strain evidence="7 8">CFAM-422</strain>
    </source>
</reference>
<dbReference type="SMART" id="SM00487">
    <property type="entry name" value="DEXDc"/>
    <property type="match status" value="1"/>
</dbReference>
<dbReference type="InterPro" id="IPR049730">
    <property type="entry name" value="SNF2/RAD54-like_C"/>
</dbReference>
<keyword evidence="2" id="KW-0378">Hydrolase</keyword>
<feature type="domain" description="Helicase ATP-binding" evidence="5">
    <location>
        <begin position="458"/>
        <end position="639"/>
    </location>
</feature>
<dbReference type="PROSITE" id="PS51194">
    <property type="entry name" value="HELICASE_CTER"/>
    <property type="match status" value="1"/>
</dbReference>
<feature type="domain" description="Helicase C-terminal" evidence="6">
    <location>
        <begin position="877"/>
        <end position="1029"/>
    </location>
</feature>
<evidence type="ECO:0000313" key="8">
    <source>
        <dbReference type="Proteomes" id="UP000801864"/>
    </source>
</evidence>
<dbReference type="AlphaFoldDB" id="A0A9P4X926"/>
<keyword evidence="3" id="KW-0067">ATP-binding</keyword>
<sequence length="1094" mass="121936">MEPGDDPYRHEAKRQRLDNSASSHTSSFVRRAEEPDILSPAAQEHVPSLSTGQLPVSTGVLPTWSPTWLPAQYPVSVGFGYQPLFPMAANFYAQHNYLPGQSYETLGVNGVGSYDRQFAANGYPCGLPSSVFWANPLSQVPMDFLALSNTYQVNGHLLHVESPGLIQPAGELYSTSSYQASVISEQSSMSPSTATCIDITQESNDVEETQSNTDQEMLVCFGMISGVSGRCEKRISEKVPPMYEVQINSSASFSAIDDPRMIGMILSDHGQMIQGLLDEPTINLHASCTPHSEPSVRKTFKGSTQLSCVLDITVYGPWELFEQIGIWFQEYGVYLQDPRVCHRDVKYCNPHRLSSEAFESCLLLSQVVSHTGISSCLQDITEGPELLDMLSSNVDLEETPQPKAIRAILQSHQKKALTFLLRREKGWAFDDHQSDIWEKADTNQGRFFVNRVSNTHQSEEPPQFYGGIVADPMGLGKTLTMISLAATDLDSDMNNEVHMDVDDEQDNVVPTTLIIVPPPLVLGTWEEQLAEHVVEGSMVWHCHHGKNRFVDKSELDGVNVVLTTYHTVSAEWKTGNSILFSVRWRRIVLDEAHYIRNGNSRMAHSICALDSVARWAVTGTPIQNRLADLATLLRFIRAHPYTDPRAFDTDISRFWKSGKDEEAVRRLKHLSTCLLLRRPKATINLPQRRDVRCPVDFSREERALYDEIREQAVSKIEEVLQNSSEASRAGGYVNVLQRIESLRLVCDLGLYYHSRHQNLQNLMAEASDWASVAQETFNVQRGMGPMVCAQCSSTLELTETLFDDSASAHTSPEFSRCLKYVCGDCIHKLGRANRVALCRHKPSCPTAPVSISTSVFEDVSSLITPQIKNLSTGIPTKVKALITDIKSLPPDTKCVVFSTWRLTLDVIEAGLDQASIPSIRFDGKVPQKDRQSVIERFKTDPNLRVMLLTLSCGAVGLTLTAASRAYLMEPHWNPTLEEQALARIHRIGQTQEVTTVRFYMRDSFEEQVMELQESKKNLAGVLLSPHDGGRMDDSLGTLQVSDLYVTLVKNVASDAPVAVACIALVTNIWGALIKIVNMLLPRTHRELELIAQIK</sequence>
<name>A0A9P4X926_9HYPO</name>
<dbReference type="GO" id="GO:0016787">
    <property type="term" value="F:hydrolase activity"/>
    <property type="evidence" value="ECO:0007669"/>
    <property type="project" value="UniProtKB-KW"/>
</dbReference>
<dbReference type="SMART" id="SM00490">
    <property type="entry name" value="HELICc"/>
    <property type="match status" value="1"/>
</dbReference>
<dbReference type="Pfam" id="PF00271">
    <property type="entry name" value="Helicase_C"/>
    <property type="match status" value="1"/>
</dbReference>
<dbReference type="InterPro" id="IPR027417">
    <property type="entry name" value="P-loop_NTPase"/>
</dbReference>
<comment type="caution">
    <text evidence="7">The sequence shown here is derived from an EMBL/GenBank/DDBJ whole genome shotgun (WGS) entry which is preliminary data.</text>
</comment>
<dbReference type="InterPro" id="IPR050628">
    <property type="entry name" value="SNF2_RAD54_helicase_TF"/>
</dbReference>
<keyword evidence="1" id="KW-0547">Nucleotide-binding</keyword>